<keyword evidence="3" id="KW-0813">Transport</keyword>
<dbReference type="AlphaFoldDB" id="A0A1M5UMI1"/>
<feature type="transmembrane region" description="Helical" evidence="8">
    <location>
        <begin position="36"/>
        <end position="55"/>
    </location>
</feature>
<keyword evidence="4" id="KW-1003">Cell membrane</keyword>
<dbReference type="PANTHER" id="PTHR30294">
    <property type="entry name" value="MEMBRANE COMPONENT OF ABC TRANSPORTER YHHJ-RELATED"/>
    <property type="match status" value="1"/>
</dbReference>
<evidence type="ECO:0000256" key="1">
    <source>
        <dbReference type="ARBA" id="ARBA00004651"/>
    </source>
</evidence>
<feature type="transmembrane region" description="Helical" evidence="8">
    <location>
        <begin position="333"/>
        <end position="354"/>
    </location>
</feature>
<dbReference type="PROSITE" id="PS51012">
    <property type="entry name" value="ABC_TM2"/>
    <property type="match status" value="1"/>
</dbReference>
<feature type="transmembrane region" description="Helical" evidence="8">
    <location>
        <begin position="366"/>
        <end position="386"/>
    </location>
</feature>
<reference evidence="10 11" key="1">
    <citation type="submission" date="2016-11" db="EMBL/GenBank/DDBJ databases">
        <authorList>
            <person name="Jaros S."/>
            <person name="Januszkiewicz K."/>
            <person name="Wedrychowicz H."/>
        </authorList>
    </citation>
    <scope>NUCLEOTIDE SEQUENCE [LARGE SCALE GENOMIC DNA]</scope>
    <source>
        <strain evidence="10 11">DSM 9705</strain>
    </source>
</reference>
<dbReference type="InterPro" id="IPR051449">
    <property type="entry name" value="ABC-2_transporter_component"/>
</dbReference>
<evidence type="ECO:0000256" key="5">
    <source>
        <dbReference type="ARBA" id="ARBA00022692"/>
    </source>
</evidence>
<evidence type="ECO:0000256" key="6">
    <source>
        <dbReference type="ARBA" id="ARBA00022989"/>
    </source>
</evidence>
<keyword evidence="5 8" id="KW-0812">Transmembrane</keyword>
<feature type="transmembrane region" description="Helical" evidence="8">
    <location>
        <begin position="250"/>
        <end position="270"/>
    </location>
</feature>
<evidence type="ECO:0000313" key="10">
    <source>
        <dbReference type="EMBL" id="SHH64068.1"/>
    </source>
</evidence>
<feature type="transmembrane region" description="Helical" evidence="8">
    <location>
        <begin position="296"/>
        <end position="321"/>
    </location>
</feature>
<comment type="subcellular location">
    <subcellularLocation>
        <location evidence="1">Cell membrane</location>
        <topology evidence="1">Multi-pass membrane protein</topology>
    </subcellularLocation>
</comment>
<proteinExistence type="inferred from homology"/>
<evidence type="ECO:0000256" key="3">
    <source>
        <dbReference type="ARBA" id="ARBA00022448"/>
    </source>
</evidence>
<evidence type="ECO:0000256" key="8">
    <source>
        <dbReference type="SAM" id="Phobius"/>
    </source>
</evidence>
<dbReference type="GO" id="GO:0140359">
    <property type="term" value="F:ABC-type transporter activity"/>
    <property type="evidence" value="ECO:0007669"/>
    <property type="project" value="InterPro"/>
</dbReference>
<evidence type="ECO:0000259" key="9">
    <source>
        <dbReference type="PROSITE" id="PS51012"/>
    </source>
</evidence>
<dbReference type="PANTHER" id="PTHR30294:SF38">
    <property type="entry name" value="TRANSPORT PERMEASE PROTEIN"/>
    <property type="match status" value="1"/>
</dbReference>
<evidence type="ECO:0000256" key="2">
    <source>
        <dbReference type="ARBA" id="ARBA00007783"/>
    </source>
</evidence>
<evidence type="ECO:0000256" key="7">
    <source>
        <dbReference type="ARBA" id="ARBA00023136"/>
    </source>
</evidence>
<comment type="similarity">
    <text evidence="2">Belongs to the ABC-2 integral membrane protein family.</text>
</comment>
<dbReference type="GO" id="GO:0005886">
    <property type="term" value="C:plasma membrane"/>
    <property type="evidence" value="ECO:0007669"/>
    <property type="project" value="UniProtKB-SubCell"/>
</dbReference>
<dbReference type="Proteomes" id="UP000184139">
    <property type="component" value="Unassembled WGS sequence"/>
</dbReference>
<accession>A0A1M5UMI1</accession>
<organism evidence="10 11">
    <name type="scientific">Desulfofustis glycolicus DSM 9705</name>
    <dbReference type="NCBI Taxonomy" id="1121409"/>
    <lineage>
        <taxon>Bacteria</taxon>
        <taxon>Pseudomonadati</taxon>
        <taxon>Thermodesulfobacteriota</taxon>
        <taxon>Desulfobulbia</taxon>
        <taxon>Desulfobulbales</taxon>
        <taxon>Desulfocapsaceae</taxon>
        <taxon>Desulfofustis</taxon>
    </lineage>
</organism>
<evidence type="ECO:0000256" key="4">
    <source>
        <dbReference type="ARBA" id="ARBA00022475"/>
    </source>
</evidence>
<sequence length="446" mass="46737">MACGLSGGDKGYDSGAMLKLLAVAARELLLLARDRPGLLVLFFMPAILVIVITLVQDNVLRLTGQAPTQVLYLDLDGGVVGRKLAQQLTESGLQLVDPEAEQRETAAIQAAVADGTYRMGIVVPAGTSARVRQESARLMTKMTAGEAPELSGGLPVPVFFDPGILPSLRTGLNSRVAMALAAISVDQQLTQLNRVLDPLLAALPGQRAGSAGSVAELSELLKQPLLVADEQHGRGELPGSSPYDPVQQNVPAWALFGVFFTAIPIAGGLLQERTSGIWTRLMTLPVSPLTLIGGKLAAYLVICCCQFLLIGLIGTVVFPVAGLPAFTVSAPPASLLTVVLLSSLAACGYGILLGTLCTSYEQASTMGATSVVVAAALGGIMVPVYAMPPLMQWFSVVSPLNWGLNAFHDLLVRGETLASLSDDLVRLSLFSLVTLGLAAWKLRSCQ</sequence>
<dbReference type="InterPro" id="IPR047817">
    <property type="entry name" value="ABC2_TM_bact-type"/>
</dbReference>
<evidence type="ECO:0000313" key="11">
    <source>
        <dbReference type="Proteomes" id="UP000184139"/>
    </source>
</evidence>
<keyword evidence="7 8" id="KW-0472">Membrane</keyword>
<feature type="domain" description="ABC transmembrane type-2" evidence="9">
    <location>
        <begin position="214"/>
        <end position="445"/>
    </location>
</feature>
<dbReference type="EMBL" id="FQXS01000005">
    <property type="protein sequence ID" value="SHH64068.1"/>
    <property type="molecule type" value="Genomic_DNA"/>
</dbReference>
<name>A0A1M5UMI1_9BACT</name>
<protein>
    <submittedName>
        <fullName evidence="10">ABC-2 type transport system permease protein</fullName>
    </submittedName>
</protein>
<keyword evidence="6 8" id="KW-1133">Transmembrane helix</keyword>
<dbReference type="STRING" id="1121409.SAMN02745124_01249"/>
<gene>
    <name evidence="10" type="ORF">SAMN02745124_01249</name>
</gene>
<dbReference type="InterPro" id="IPR013525">
    <property type="entry name" value="ABC2_TM"/>
</dbReference>
<keyword evidence="11" id="KW-1185">Reference proteome</keyword>
<dbReference type="Pfam" id="PF12698">
    <property type="entry name" value="ABC2_membrane_3"/>
    <property type="match status" value="1"/>
</dbReference>